<dbReference type="InterPro" id="IPR051794">
    <property type="entry name" value="PG_Endopeptidase_C40"/>
</dbReference>
<dbReference type="RefSeq" id="WP_073361160.1">
    <property type="nucleotide sequence ID" value="NZ_FNTL01000004.1"/>
</dbReference>
<evidence type="ECO:0000256" key="5">
    <source>
        <dbReference type="SAM" id="MobiDB-lite"/>
    </source>
</evidence>
<name>A0A1H4WXR4_RHOJO</name>
<evidence type="ECO:0000313" key="8">
    <source>
        <dbReference type="Proteomes" id="UP000183407"/>
    </source>
</evidence>
<evidence type="ECO:0000256" key="2">
    <source>
        <dbReference type="ARBA" id="ARBA00022670"/>
    </source>
</evidence>
<feature type="domain" description="NlpC/P60" evidence="6">
    <location>
        <begin position="87"/>
        <end position="200"/>
    </location>
</feature>
<organism evidence="7 8">
    <name type="scientific">Rhodococcus jostii</name>
    <dbReference type="NCBI Taxonomy" id="132919"/>
    <lineage>
        <taxon>Bacteria</taxon>
        <taxon>Bacillati</taxon>
        <taxon>Actinomycetota</taxon>
        <taxon>Actinomycetes</taxon>
        <taxon>Mycobacteriales</taxon>
        <taxon>Nocardiaceae</taxon>
        <taxon>Rhodococcus</taxon>
    </lineage>
</organism>
<dbReference type="PROSITE" id="PS51935">
    <property type="entry name" value="NLPC_P60"/>
    <property type="match status" value="1"/>
</dbReference>
<dbReference type="InterPro" id="IPR000064">
    <property type="entry name" value="NLP_P60_dom"/>
</dbReference>
<comment type="similarity">
    <text evidence="1">Belongs to the peptidase C40 family.</text>
</comment>
<protein>
    <submittedName>
        <fullName evidence="7">Cell wall-associated hydrolase, NlpC family</fullName>
    </submittedName>
</protein>
<dbReference type="PANTHER" id="PTHR47359">
    <property type="entry name" value="PEPTIDOGLYCAN DL-ENDOPEPTIDASE CWLO"/>
    <property type="match status" value="1"/>
</dbReference>
<dbReference type="PANTHER" id="PTHR47359:SF3">
    <property type="entry name" value="NLP_P60 DOMAIN-CONTAINING PROTEIN-RELATED"/>
    <property type="match status" value="1"/>
</dbReference>
<dbReference type="AlphaFoldDB" id="A0A1H4WXR4"/>
<dbReference type="Proteomes" id="UP000183407">
    <property type="component" value="Unassembled WGS sequence"/>
</dbReference>
<dbReference type="OrthoDB" id="5177647at2"/>
<dbReference type="Gene3D" id="3.90.1720.10">
    <property type="entry name" value="endopeptidase domain like (from Nostoc punctiforme)"/>
    <property type="match status" value="1"/>
</dbReference>
<feature type="region of interest" description="Disordered" evidence="5">
    <location>
        <begin position="58"/>
        <end position="89"/>
    </location>
</feature>
<evidence type="ECO:0000313" key="7">
    <source>
        <dbReference type="EMBL" id="SEC98136.1"/>
    </source>
</evidence>
<reference evidence="8" key="1">
    <citation type="submission" date="2016-10" db="EMBL/GenBank/DDBJ databases">
        <authorList>
            <person name="Varghese N."/>
        </authorList>
    </citation>
    <scope>NUCLEOTIDE SEQUENCE [LARGE SCALE GENOMIC DNA]</scope>
    <source>
        <strain evidence="8">DSM 44719</strain>
    </source>
</reference>
<dbReference type="InterPro" id="IPR006311">
    <property type="entry name" value="TAT_signal"/>
</dbReference>
<dbReference type="SUPFAM" id="SSF54001">
    <property type="entry name" value="Cysteine proteinases"/>
    <property type="match status" value="1"/>
</dbReference>
<evidence type="ECO:0000256" key="1">
    <source>
        <dbReference type="ARBA" id="ARBA00007074"/>
    </source>
</evidence>
<dbReference type="GO" id="GO:0008234">
    <property type="term" value="F:cysteine-type peptidase activity"/>
    <property type="evidence" value="ECO:0007669"/>
    <property type="project" value="UniProtKB-KW"/>
</dbReference>
<sequence>MAKHRLRRGNRLQFSTGGLLIAAGVGVGAFMLPAAPAAAEPITIPGIGTFEVPGVPPLPPAPAPAPAPGPGPAPLPGPLPAPPAMPSTHGSQALAAAESKLGSPYVWGATGPNAFDCSGLVQCAYKQAGVSLPRTTYDQVNGGSPVDKGSLQPGDLVLFNGAQHVGLYAGNGTVVHAPTAGQPVKEAPLDSMPFYAARRY</sequence>
<dbReference type="InterPro" id="IPR038765">
    <property type="entry name" value="Papain-like_cys_pep_sf"/>
</dbReference>
<evidence type="ECO:0000256" key="4">
    <source>
        <dbReference type="ARBA" id="ARBA00022807"/>
    </source>
</evidence>
<evidence type="ECO:0000256" key="3">
    <source>
        <dbReference type="ARBA" id="ARBA00022801"/>
    </source>
</evidence>
<evidence type="ECO:0000259" key="6">
    <source>
        <dbReference type="PROSITE" id="PS51935"/>
    </source>
</evidence>
<keyword evidence="3 7" id="KW-0378">Hydrolase</keyword>
<dbReference type="EMBL" id="FNTL01000004">
    <property type="protein sequence ID" value="SEC98136.1"/>
    <property type="molecule type" value="Genomic_DNA"/>
</dbReference>
<keyword evidence="4" id="KW-0788">Thiol protease</keyword>
<dbReference type="Pfam" id="PF00877">
    <property type="entry name" value="NLPC_P60"/>
    <property type="match status" value="1"/>
</dbReference>
<dbReference type="PROSITE" id="PS51318">
    <property type="entry name" value="TAT"/>
    <property type="match status" value="1"/>
</dbReference>
<feature type="compositionally biased region" description="Pro residues" evidence="5">
    <location>
        <begin position="58"/>
        <end position="85"/>
    </location>
</feature>
<dbReference type="GO" id="GO:0006508">
    <property type="term" value="P:proteolysis"/>
    <property type="evidence" value="ECO:0007669"/>
    <property type="project" value="UniProtKB-KW"/>
</dbReference>
<proteinExistence type="inferred from homology"/>
<keyword evidence="2" id="KW-0645">Protease</keyword>
<accession>A0A1H4WXR4</accession>
<gene>
    <name evidence="7" type="ORF">SAMN04490220_3118</name>
</gene>